<dbReference type="AlphaFoldDB" id="A0A7Z0QT76"/>
<organism evidence="2 3">
    <name type="scientific">Luteimonas deserti</name>
    <dbReference type="NCBI Taxonomy" id="2752306"/>
    <lineage>
        <taxon>Bacteria</taxon>
        <taxon>Pseudomonadati</taxon>
        <taxon>Pseudomonadota</taxon>
        <taxon>Gammaproteobacteria</taxon>
        <taxon>Lysobacterales</taxon>
        <taxon>Lysobacteraceae</taxon>
        <taxon>Luteimonas</taxon>
    </lineage>
</organism>
<keyword evidence="3" id="KW-1185">Reference proteome</keyword>
<sequence>MRDGVDAADLPELHPLLGAREQIRAFSTLFHGGEESVMVRLLVLRTLGARGEAPDWSPQELREHFAYLDAVKFGTVLDRLRDNGLLLWEAQSQRYRISPAGRQALSALGLLLQFNAEGDDLAYVTAQLAAGQAAGRVGAADLQHLLSRLNELRDDFDQAVLSGSEHRIRRAADTLQAVWRWVEKGTELIHAIAADGELDTATHRVAQQIGRAQSALLRQASVFQRALNQLDRHRVHLGASGLSSSDVNRFLRDRDIAGLASLADGALCTSPQPAFALAAIALDVAEYELVERERAERDDTTLPPARSAPQDLDAPAAAAQDYHVAEDWLAQLVAIESEAPLADWVPQSGFAVSAYRLSLLGLIGDAGAEQRSGVGAELARLSVRWRVGNGLDAVGRAGVHSMSRGVLLPDGVDVPDRLAPWPAPASACEAAGDDIDTTVSPGLEADASSSPVTRPRTRRRRVPDSTA</sequence>
<evidence type="ECO:0000313" key="3">
    <source>
        <dbReference type="Proteomes" id="UP000589896"/>
    </source>
</evidence>
<feature type="region of interest" description="Disordered" evidence="1">
    <location>
        <begin position="423"/>
        <end position="467"/>
    </location>
</feature>
<gene>
    <name evidence="2" type="ORF">H0E82_12730</name>
</gene>
<evidence type="ECO:0000256" key="1">
    <source>
        <dbReference type="SAM" id="MobiDB-lite"/>
    </source>
</evidence>
<accession>A0A7Z0QT76</accession>
<reference evidence="2 3" key="1">
    <citation type="submission" date="2020-07" db="EMBL/GenBank/DDBJ databases">
        <title>isolation of Luteimonas sp. SJ-16.</title>
        <authorList>
            <person name="Huang X.-X."/>
            <person name="Xu L."/>
            <person name="Sun J.-Q."/>
        </authorList>
    </citation>
    <scope>NUCLEOTIDE SEQUENCE [LARGE SCALE GENOMIC DNA]</scope>
    <source>
        <strain evidence="2 3">SJ-16</strain>
    </source>
</reference>
<dbReference type="Proteomes" id="UP000589896">
    <property type="component" value="Unassembled WGS sequence"/>
</dbReference>
<name>A0A7Z0QT76_9GAMM</name>
<evidence type="ECO:0000313" key="2">
    <source>
        <dbReference type="EMBL" id="NYZ63614.1"/>
    </source>
</evidence>
<dbReference type="RefSeq" id="WP_180545836.1">
    <property type="nucleotide sequence ID" value="NZ_JACCJZ010000020.1"/>
</dbReference>
<comment type="caution">
    <text evidence="2">The sequence shown here is derived from an EMBL/GenBank/DDBJ whole genome shotgun (WGS) entry which is preliminary data.</text>
</comment>
<dbReference type="EMBL" id="JACCJZ010000020">
    <property type="protein sequence ID" value="NYZ63614.1"/>
    <property type="molecule type" value="Genomic_DNA"/>
</dbReference>
<proteinExistence type="predicted"/>
<protein>
    <submittedName>
        <fullName evidence="2">Uncharacterized protein</fullName>
    </submittedName>
</protein>